<evidence type="ECO:0000313" key="1">
    <source>
        <dbReference type="EMBL" id="BAC91157.1"/>
    </source>
</evidence>
<keyword evidence="2" id="KW-1185">Reference proteome</keyword>
<dbReference type="Proteomes" id="UP000000557">
    <property type="component" value="Chromosome"/>
</dbReference>
<dbReference type="HOGENOM" id="CLU_2734329_0_0_3"/>
<proteinExistence type="predicted"/>
<protein>
    <submittedName>
        <fullName evidence="1">Gsl3216 protein</fullName>
    </submittedName>
</protein>
<sequence>MQTVLERTPPGIVVVPSLAGVWGRPHTGRPPLEVQMAALQAAFPFVDSVSHFAYAWQEPELERERRTCSGH</sequence>
<dbReference type="AlphaFoldDB" id="Q7NGF3"/>
<organism evidence="1 2">
    <name type="scientific">Gloeobacter violaceus (strain ATCC 29082 / PCC 7421)</name>
    <dbReference type="NCBI Taxonomy" id="251221"/>
    <lineage>
        <taxon>Bacteria</taxon>
        <taxon>Bacillati</taxon>
        <taxon>Cyanobacteriota</taxon>
        <taxon>Cyanophyceae</taxon>
        <taxon>Gloeobacterales</taxon>
        <taxon>Gloeobacteraceae</taxon>
        <taxon>Gloeobacter</taxon>
    </lineage>
</organism>
<dbReference type="InParanoid" id="Q7NGF3"/>
<dbReference type="eggNOG" id="COG1649">
    <property type="taxonomic scope" value="Bacteria"/>
</dbReference>
<reference evidence="1 2" key="1">
    <citation type="journal article" date="2003" name="DNA Res.">
        <title>Complete genome structure of Gloeobacter violaceus PCC 7421, a cyanobacterium that lacks thylakoids.</title>
        <authorList>
            <person name="Nakamura Y."/>
            <person name="Kaneko T."/>
            <person name="Sato S."/>
            <person name="Mimuro M."/>
            <person name="Miyashita H."/>
            <person name="Tsuchiya T."/>
            <person name="Sasamoto S."/>
            <person name="Watanabe A."/>
            <person name="Kawashima K."/>
            <person name="Kishida Y."/>
            <person name="Kiyokawa C."/>
            <person name="Kohara M."/>
            <person name="Matsumoto M."/>
            <person name="Matsuno A."/>
            <person name="Nakazaki N."/>
            <person name="Shimpo S."/>
            <person name="Takeuchi C."/>
            <person name="Yamada M."/>
            <person name="Tabata S."/>
        </authorList>
    </citation>
    <scope>NUCLEOTIDE SEQUENCE [LARGE SCALE GENOMIC DNA]</scope>
    <source>
        <strain evidence="2">ATCC 29082 / PCC 7421</strain>
    </source>
</reference>
<accession>Q7NGF3</accession>
<dbReference type="OrthoDB" id="418487at2"/>
<gene>
    <name evidence="1" type="ordered locus">gsl3216</name>
</gene>
<reference evidence="1 2" key="2">
    <citation type="journal article" date="2003" name="DNA Res.">
        <title>Complete genome structure of Gloeobacter violaceus PCC 7421, a cyanobacterium that lacks thylakoids (supplement).</title>
        <authorList>
            <person name="Nakamura Y."/>
            <person name="Kaneko T."/>
            <person name="Sato S."/>
            <person name="Mimuro M."/>
            <person name="Miyashita H."/>
            <person name="Tsuchiya T."/>
            <person name="Sasamoto S."/>
            <person name="Watanabe A."/>
            <person name="Kawashima K."/>
            <person name="Kishida Y."/>
            <person name="Kiyokawa C."/>
            <person name="Kohara M."/>
            <person name="Matsumoto M."/>
            <person name="Matsuno A."/>
            <person name="Nakazaki N."/>
            <person name="Shimpo S."/>
            <person name="Takeuchi C."/>
            <person name="Yamada M."/>
            <person name="Tabata S."/>
        </authorList>
    </citation>
    <scope>NUCLEOTIDE SEQUENCE [LARGE SCALE GENOMIC DNA]</scope>
    <source>
        <strain evidence="2">ATCC 29082 / PCC 7421</strain>
    </source>
</reference>
<dbReference type="KEGG" id="gvi:gsl3216"/>
<dbReference type="EMBL" id="BA000045">
    <property type="protein sequence ID" value="BAC91157.1"/>
    <property type="molecule type" value="Genomic_DNA"/>
</dbReference>
<name>Q7NGF3_GLOVI</name>
<evidence type="ECO:0000313" key="2">
    <source>
        <dbReference type="Proteomes" id="UP000000557"/>
    </source>
</evidence>
<dbReference type="PATRIC" id="fig|251221.4.peg.3246"/>
<dbReference type="EnsemblBacteria" id="BAC91157">
    <property type="protein sequence ID" value="BAC91157"/>
    <property type="gene ID" value="BAC91157"/>
</dbReference>
<dbReference type="STRING" id="251221.gene:10760725"/>